<evidence type="ECO:0000313" key="3">
    <source>
        <dbReference type="Proteomes" id="UP000321798"/>
    </source>
</evidence>
<evidence type="ECO:0000313" key="2">
    <source>
        <dbReference type="EMBL" id="GEP70396.1"/>
    </source>
</evidence>
<dbReference type="AlphaFoldDB" id="A0A512PGS1"/>
<dbReference type="EMBL" id="BKAL01000013">
    <property type="protein sequence ID" value="GEP70396.1"/>
    <property type="molecule type" value="Genomic_DNA"/>
</dbReference>
<dbReference type="RefSeq" id="WP_146954180.1">
    <property type="nucleotide sequence ID" value="NZ_BAABBJ010000001.1"/>
</dbReference>
<dbReference type="OrthoDB" id="5994822at2"/>
<dbReference type="Proteomes" id="UP000321798">
    <property type="component" value="Unassembled WGS sequence"/>
</dbReference>
<keyword evidence="1" id="KW-0732">Signal</keyword>
<gene>
    <name evidence="2" type="ORF">CSO01_31110</name>
</gene>
<protein>
    <submittedName>
        <fullName evidence="2">Uncharacterized protein</fullName>
    </submittedName>
</protein>
<feature type="chain" id="PRO_5021774289" evidence="1">
    <location>
        <begin position="28"/>
        <end position="221"/>
    </location>
</feature>
<reference evidence="2 3" key="1">
    <citation type="submission" date="2019-07" db="EMBL/GenBank/DDBJ databases">
        <title>Whole genome shotgun sequence of Cellulomonas soli NBRC 109434.</title>
        <authorList>
            <person name="Hosoyama A."/>
            <person name="Uohara A."/>
            <person name="Ohji S."/>
            <person name="Ichikawa N."/>
        </authorList>
    </citation>
    <scope>NUCLEOTIDE SEQUENCE [LARGE SCALE GENOMIC DNA]</scope>
    <source>
        <strain evidence="2 3">NBRC 109434</strain>
    </source>
</reference>
<organism evidence="2 3">
    <name type="scientific">Cellulomonas soli</name>
    <dbReference type="NCBI Taxonomy" id="931535"/>
    <lineage>
        <taxon>Bacteria</taxon>
        <taxon>Bacillati</taxon>
        <taxon>Actinomycetota</taxon>
        <taxon>Actinomycetes</taxon>
        <taxon>Micrococcales</taxon>
        <taxon>Cellulomonadaceae</taxon>
        <taxon>Cellulomonas</taxon>
    </lineage>
</organism>
<evidence type="ECO:0000256" key="1">
    <source>
        <dbReference type="SAM" id="SignalP"/>
    </source>
</evidence>
<sequence>MRRLGTTIAAAVALATAATLFVTPASATPSAGGPITLPSAPSDEGAITVADPNATDPLIAKWDPYVRLSGGQYVINAPESVVLADSDGYAQAARIVAKTNSTLTADGFGSPSISKPLLGGSSGSKIASAGSHGSATSYWWGWSIWLDHWATGRLTAVFNTAAAASGLTAAIMAWTGVGGGLAAVIAGVLWAGGAVFSLCDWNDRGINYKYVNGVGSVCWAR</sequence>
<comment type="caution">
    <text evidence="2">The sequence shown here is derived from an EMBL/GenBank/DDBJ whole genome shotgun (WGS) entry which is preliminary data.</text>
</comment>
<proteinExistence type="predicted"/>
<feature type="signal peptide" evidence="1">
    <location>
        <begin position="1"/>
        <end position="27"/>
    </location>
</feature>
<name>A0A512PGS1_9CELL</name>
<keyword evidence="3" id="KW-1185">Reference proteome</keyword>
<accession>A0A512PGS1</accession>